<keyword evidence="1" id="KW-0472">Membrane</keyword>
<dbReference type="EMBL" id="JANFML010000002">
    <property type="protein sequence ID" value="MDG4511590.1"/>
    <property type="molecule type" value="Genomic_DNA"/>
</dbReference>
<dbReference type="Proteomes" id="UP001152879">
    <property type="component" value="Unassembled WGS sequence"/>
</dbReference>
<sequence length="127" mass="14442">MKKYIMHIIGILLIFSLLFPFVYVADSDNYSIILVSGWKYFSQNLFSLSSILIFLALIFINYQGYKNSQLIVFVMTSMVALYFYCSPILSLGEEFWSSITEFPVGYFISGLLMIAGIGLNLKRLVSG</sequence>
<dbReference type="AlphaFoldDB" id="A0A9X4MKZ2"/>
<gene>
    <name evidence="2" type="ORF">NOL15_01715</name>
</gene>
<feature type="transmembrane region" description="Helical" evidence="1">
    <location>
        <begin position="72"/>
        <end position="92"/>
    </location>
</feature>
<feature type="transmembrane region" description="Helical" evidence="1">
    <location>
        <begin position="104"/>
        <end position="121"/>
    </location>
</feature>
<accession>A0A9X4MKZ2</accession>
<protein>
    <submittedName>
        <fullName evidence="2">Uncharacterized protein</fullName>
    </submittedName>
</protein>
<keyword evidence="1" id="KW-0812">Transmembrane</keyword>
<feature type="transmembrane region" description="Helical" evidence="1">
    <location>
        <begin position="40"/>
        <end position="60"/>
    </location>
</feature>
<reference evidence="2" key="1">
    <citation type="submission" date="2022-07" db="EMBL/GenBank/DDBJ databases">
        <title>Whole Genome Sequencing of Streptococcus suis.</title>
        <authorList>
            <person name="Dai X."/>
            <person name="Huang J."/>
            <person name="Wang L."/>
        </authorList>
    </citation>
    <scope>NUCLEOTIDE SEQUENCE</scope>
    <source>
        <strain evidence="2">SFB2</strain>
    </source>
</reference>
<comment type="caution">
    <text evidence="2">The sequence shown here is derived from an EMBL/GenBank/DDBJ whole genome shotgun (WGS) entry which is preliminary data.</text>
</comment>
<organism evidence="2 3">
    <name type="scientific">Streptococcus suis</name>
    <dbReference type="NCBI Taxonomy" id="1307"/>
    <lineage>
        <taxon>Bacteria</taxon>
        <taxon>Bacillati</taxon>
        <taxon>Bacillota</taxon>
        <taxon>Bacilli</taxon>
        <taxon>Lactobacillales</taxon>
        <taxon>Streptococcaceae</taxon>
        <taxon>Streptococcus</taxon>
    </lineage>
</organism>
<proteinExistence type="predicted"/>
<evidence type="ECO:0000313" key="3">
    <source>
        <dbReference type="Proteomes" id="UP001152879"/>
    </source>
</evidence>
<evidence type="ECO:0000256" key="1">
    <source>
        <dbReference type="SAM" id="Phobius"/>
    </source>
</evidence>
<keyword evidence="1" id="KW-1133">Transmembrane helix</keyword>
<evidence type="ECO:0000313" key="2">
    <source>
        <dbReference type="EMBL" id="MDG4511590.1"/>
    </source>
</evidence>
<name>A0A9X4MKZ2_STRSU</name>